<feature type="region of interest" description="Disordered" evidence="1">
    <location>
        <begin position="542"/>
        <end position="564"/>
    </location>
</feature>
<protein>
    <submittedName>
        <fullName evidence="3">Uncharacterized protein</fullName>
    </submittedName>
</protein>
<evidence type="ECO:0000256" key="2">
    <source>
        <dbReference type="SAM" id="SignalP"/>
    </source>
</evidence>
<dbReference type="AlphaFoldDB" id="A0A1B6EDV2"/>
<sequence>MDWKSALILIFQIDFCFTFPHNYKGVELNVQASVSSNPTVTDLKSKIHRKLQQKEKLLHDIHDRLTHMKEEWNKLKHKHLKEWNQSYLENFTTDSVQTTKGTTNTRSPLYSSLKPLNIPSLQRVELKTNTSRLNFTSSEALISSPKSNSSIVFEAEAEINQNTTAATVKLISSTLERDASSDIKATPTTAYPHPAVVNLSLPTQKSYSKPAVEHPTYSNDQKEVFLDFKATPIINHSNPVNFTYSTEDAPIDFETTPTKSYSPTAAVNLTHFTQERESSLGFKPTPVTTHTHFEKTNLTRLTEERDSSLNFKTTPATTYLKPAIVNLTYENEANLDFETPSTKSYLPVTNTYLAHSTEERNSSLDFKAPPITSYSNFSAKLNLTQPNEQSDASLDFKVSPPTVVTAINTSTPMAVSDTILLTENKTTTSSNTISYQKAYSTKPIINLNIVNKTNTTDNNSYQKSMEKTTSSSEPITNTEYASTFSDEFQFPESNTTDSSVSSYVTFGYDAFTVNSSIRAQDNIGGSIDVRIGGSNLELTTLKSDETPTKEKQHPESTNFEKPPLTLPLSLPTIKNLNAELKSPETYMVDKTTSFFLDKTNSSSFSDKRVDRENISRVTRSIDIVTENSVKMTRIDDFPVISLLNVPVGKGNILGVIENGYVESAMTVKTLKETIEETTQTTQNIENTTQVEISYATASNEENNNNDTSNVRITPTRSVDESESKANKENAKVRIERSSDDYYRITTHSTIQDGKDVSVKNKNIKISSIYNQEIFKNVDLNLTAELIENMTRLVQELKRQFILNNNTDQANRMGLINYSSILKLKKFENMFEGVEKLTEDKLSNMYFTILLETLERVKEHLMSNKFTKEEQKMVKDILKMILIEKKASINVGDKSPKHVAGDNILSVNKDGLVKVLGKRSASHRRRRHTKKGHDGQGAETSKETVTEAILALVAQHQTQQDDPSSAPDDYYDDQYEGYYDEDYSMMPKDEESYGDYEEPSFKELITLASRHRSRKRKFQELKKQFNKDHGRIVDHLME</sequence>
<feature type="compositionally biased region" description="Basic and acidic residues" evidence="1">
    <location>
        <begin position="542"/>
        <end position="554"/>
    </location>
</feature>
<feature type="chain" id="PRO_5008582009" evidence="2">
    <location>
        <begin position="19"/>
        <end position="1037"/>
    </location>
</feature>
<keyword evidence="2" id="KW-0732">Signal</keyword>
<proteinExistence type="predicted"/>
<name>A0A1B6EDV2_9HEMI</name>
<reference evidence="3" key="1">
    <citation type="submission" date="2015-12" db="EMBL/GenBank/DDBJ databases">
        <title>De novo transcriptome assembly of four potential Pierce s Disease insect vectors from Arizona vineyards.</title>
        <authorList>
            <person name="Tassone E.E."/>
        </authorList>
    </citation>
    <scope>NUCLEOTIDE SEQUENCE</scope>
</reference>
<feature type="region of interest" description="Disordered" evidence="1">
    <location>
        <begin position="916"/>
        <end position="942"/>
    </location>
</feature>
<evidence type="ECO:0000256" key="1">
    <source>
        <dbReference type="SAM" id="MobiDB-lite"/>
    </source>
</evidence>
<organism evidence="3">
    <name type="scientific">Clastoptera arizonana</name>
    <name type="common">Arizona spittle bug</name>
    <dbReference type="NCBI Taxonomy" id="38151"/>
    <lineage>
        <taxon>Eukaryota</taxon>
        <taxon>Metazoa</taxon>
        <taxon>Ecdysozoa</taxon>
        <taxon>Arthropoda</taxon>
        <taxon>Hexapoda</taxon>
        <taxon>Insecta</taxon>
        <taxon>Pterygota</taxon>
        <taxon>Neoptera</taxon>
        <taxon>Paraneoptera</taxon>
        <taxon>Hemiptera</taxon>
        <taxon>Auchenorrhyncha</taxon>
        <taxon>Cercopoidea</taxon>
        <taxon>Clastopteridae</taxon>
        <taxon>Clastoptera</taxon>
    </lineage>
</organism>
<dbReference type="EMBL" id="GEDC01001169">
    <property type="protein sequence ID" value="JAS36129.1"/>
    <property type="molecule type" value="Transcribed_RNA"/>
</dbReference>
<evidence type="ECO:0000313" key="3">
    <source>
        <dbReference type="EMBL" id="JAS36129.1"/>
    </source>
</evidence>
<feature type="region of interest" description="Disordered" evidence="1">
    <location>
        <begin position="696"/>
        <end position="730"/>
    </location>
</feature>
<feature type="compositionally biased region" description="Low complexity" evidence="1">
    <location>
        <begin position="696"/>
        <end position="709"/>
    </location>
</feature>
<feature type="signal peptide" evidence="2">
    <location>
        <begin position="1"/>
        <end position="18"/>
    </location>
</feature>
<accession>A0A1B6EDV2</accession>
<gene>
    <name evidence="3" type="ORF">g.8730</name>
</gene>
<feature type="compositionally biased region" description="Basic residues" evidence="1">
    <location>
        <begin position="916"/>
        <end position="930"/>
    </location>
</feature>
<feature type="compositionally biased region" description="Basic and acidic residues" evidence="1">
    <location>
        <begin position="717"/>
        <end position="730"/>
    </location>
</feature>
<feature type="compositionally biased region" description="Basic and acidic residues" evidence="1">
    <location>
        <begin position="931"/>
        <end position="942"/>
    </location>
</feature>